<dbReference type="AlphaFoldDB" id="D6MY00"/>
<name>D6MY00_9EURY</name>
<reference evidence="1" key="1">
    <citation type="journal article" date="2010" name="Nucleic Acids Res.">
        <title>Two novel families of plasmids from hyperthermophilic archaea encoding new families of replication proteins.</title>
        <authorList>
            <person name="Soler N."/>
            <person name="Marguet E."/>
            <person name="Cortez D."/>
            <person name="Desnoues N."/>
            <person name="Keller J."/>
            <person name="van Tilbeurgh H."/>
            <person name="Sezonov G."/>
            <person name="Forterre P."/>
        </authorList>
    </citation>
    <scope>NUCLEOTIDE SEQUENCE</scope>
    <source>
        <strain evidence="1">30/1</strain>
        <plasmid evidence="1">pTN2</plasmid>
    </source>
</reference>
<protein>
    <submittedName>
        <fullName evidence="1">Tn2-6p</fullName>
    </submittedName>
</protein>
<evidence type="ECO:0000313" key="1">
    <source>
        <dbReference type="EMBL" id="ADF80201.1"/>
    </source>
</evidence>
<dbReference type="RefSeq" id="WP_013087984.1">
    <property type="nucleotide sequence ID" value="NC_014115.1"/>
</dbReference>
<gene>
    <name evidence="1" type="ORF">tn2-6</name>
</gene>
<geneLocation type="plasmid" evidence="1">
    <name>pTN2</name>
</geneLocation>
<proteinExistence type="predicted"/>
<dbReference type="EMBL" id="GU056177">
    <property type="protein sequence ID" value="ADF80201.1"/>
    <property type="molecule type" value="Genomic_DNA"/>
</dbReference>
<accession>D6MY00</accession>
<organism evidence="1">
    <name type="scientific">Thermococcus nautili</name>
    <dbReference type="NCBI Taxonomy" id="195522"/>
    <lineage>
        <taxon>Archaea</taxon>
        <taxon>Methanobacteriati</taxon>
        <taxon>Methanobacteriota</taxon>
        <taxon>Thermococci</taxon>
        <taxon>Thermococcales</taxon>
        <taxon>Thermococcaceae</taxon>
        <taxon>Thermococcus</taxon>
    </lineage>
</organism>
<sequence>MRDSRYSSWVEKKLHEDLTRYYTHRTLDVYDIWLIMNLLYDGTTMHSLEIERAGGKTYFTLDTPSISYGVYDPEKRTFTTKYEHIPGPHLNLKEIHLNIPESIEKLKVKGKEKWLITRRNPVNWDYAPRFKPNIYIQGRIWSDDGVKGWLQRKEDEFAYVAILGTIVTPYVLGEDPKPVFYEREVFIAQGAFLGDTIQLIHNFPHSPKIIPRRVIEQLQLKEGL</sequence>
<keyword evidence="1" id="KW-0614">Plasmid</keyword>